<keyword evidence="2" id="KW-0285">Flavoprotein</keyword>
<dbReference type="Gene3D" id="3.50.50.60">
    <property type="entry name" value="FAD/NAD(P)-binding domain"/>
    <property type="match status" value="2"/>
</dbReference>
<keyword evidence="7" id="KW-1185">Reference proteome</keyword>
<dbReference type="InterPro" id="IPR003953">
    <property type="entry name" value="FAD-dep_OxRdtase_2_FAD-bd"/>
</dbReference>
<dbReference type="PANTHER" id="PTHR43400:SF10">
    <property type="entry name" value="3-OXOSTEROID 1-DEHYDROGENASE"/>
    <property type="match status" value="1"/>
</dbReference>
<dbReference type="AlphaFoldDB" id="A0A0J6SAG8"/>
<evidence type="ECO:0000259" key="5">
    <source>
        <dbReference type="Pfam" id="PF00890"/>
    </source>
</evidence>
<reference evidence="6 7" key="1">
    <citation type="submission" date="2015-03" db="EMBL/GenBank/DDBJ databases">
        <title>Genome sequencing of Methylobacterium variabile DSM 16961.</title>
        <authorList>
            <person name="Chaudhry V."/>
            <person name="Patil P.B."/>
        </authorList>
    </citation>
    <scope>NUCLEOTIDE SEQUENCE [LARGE SCALE GENOMIC DNA]</scope>
    <source>
        <strain evidence="6 7">DSM 16961</strain>
    </source>
</reference>
<proteinExistence type="predicted"/>
<protein>
    <submittedName>
        <fullName evidence="6">Fumarate reductase</fullName>
    </submittedName>
</protein>
<dbReference type="SUPFAM" id="SSF51905">
    <property type="entry name" value="FAD/NAD(P)-binding domain"/>
    <property type="match status" value="1"/>
</dbReference>
<comment type="cofactor">
    <cofactor evidence="1">
        <name>FAD</name>
        <dbReference type="ChEBI" id="CHEBI:57692"/>
    </cofactor>
</comment>
<comment type="caution">
    <text evidence="6">The sequence shown here is derived from an EMBL/GenBank/DDBJ whole genome shotgun (WGS) entry which is preliminary data.</text>
</comment>
<dbReference type="PRINTS" id="PR00411">
    <property type="entry name" value="PNDRDTASEI"/>
</dbReference>
<evidence type="ECO:0000313" key="6">
    <source>
        <dbReference type="EMBL" id="KMO32210.1"/>
    </source>
</evidence>
<evidence type="ECO:0000256" key="2">
    <source>
        <dbReference type="ARBA" id="ARBA00022630"/>
    </source>
</evidence>
<dbReference type="PANTHER" id="PTHR43400">
    <property type="entry name" value="FUMARATE REDUCTASE"/>
    <property type="match status" value="1"/>
</dbReference>
<dbReference type="InterPro" id="IPR027477">
    <property type="entry name" value="Succ_DH/fumarate_Rdtase_cat_sf"/>
</dbReference>
<evidence type="ECO:0000313" key="7">
    <source>
        <dbReference type="Proteomes" id="UP000035955"/>
    </source>
</evidence>
<dbReference type="Proteomes" id="UP000035955">
    <property type="component" value="Unassembled WGS sequence"/>
</dbReference>
<feature type="domain" description="FAD-dependent oxidoreductase 2 FAD-binding" evidence="5">
    <location>
        <begin position="18"/>
        <end position="555"/>
    </location>
</feature>
<dbReference type="PATRIC" id="fig|298794.3.peg.2397"/>
<evidence type="ECO:0000256" key="4">
    <source>
        <dbReference type="ARBA" id="ARBA00023002"/>
    </source>
</evidence>
<sequence length="573" mass="60626">MSGPATDALPATFDLETDVICVGAGAGGMSAALTASIEGLAAIIVEKTDKVGGSTAISGGAVWIPNTDRGTAAGHPDTLERAKLYLDRIVGNWSSDAMKLAYLEAGPKMLDYLERHTALRLAARAYSPDYYPDTEGASLGGRSMDPLAFDGRQLGAHFATLRDPLPEFTVLGGMMVTMTDVYHLLGVTRSLASWKHGMRLVARYAADRLRHHRGTRLVLGNALAARLYKSVLDRGIPVWLDSPAQRLLVEGGRVVGLVVAREGREVAIRARRGVVLATGGFPHDPERRAALLPHPAGPWSMAPAGNTGDGLRLGEAAGAVVRGANAANVFHAPISILTKPDGTVVRYPHLVWERAKPGLIAVNGAGRRFVNESTSYHEFGLAMHESHRSVPSIPVFLICDAVFLRRWGLGLVLPGGRPFRKLVKAGYLVEGRTLDDLARQLGLDGAALAETVASFNRSAREGRDAAFGKGGDAYNRYLGDPTIKDGNPCLGTVETAPFYAVRVYPGDIGTAGGVVTDENARVLDRDGGPIPGLYAVGNDMNSVMGGTYPGPGITLGPALTFGWLAGLHLARSP</sequence>
<keyword evidence="4" id="KW-0560">Oxidoreductase</keyword>
<keyword evidence="3" id="KW-0274">FAD</keyword>
<dbReference type="InterPro" id="IPR036188">
    <property type="entry name" value="FAD/NAD-bd_sf"/>
</dbReference>
<dbReference type="EMBL" id="LABY01000180">
    <property type="protein sequence ID" value="KMO32210.1"/>
    <property type="molecule type" value="Genomic_DNA"/>
</dbReference>
<dbReference type="SUPFAM" id="SSF56425">
    <property type="entry name" value="Succinate dehydrogenase/fumarate reductase flavoprotein, catalytic domain"/>
    <property type="match status" value="1"/>
</dbReference>
<accession>A0A0J6SAG8</accession>
<dbReference type="GO" id="GO:0008202">
    <property type="term" value="P:steroid metabolic process"/>
    <property type="evidence" value="ECO:0007669"/>
    <property type="project" value="UniProtKB-ARBA"/>
</dbReference>
<dbReference type="Pfam" id="PF00890">
    <property type="entry name" value="FAD_binding_2"/>
    <property type="match status" value="1"/>
</dbReference>
<dbReference type="GO" id="GO:0016491">
    <property type="term" value="F:oxidoreductase activity"/>
    <property type="evidence" value="ECO:0007669"/>
    <property type="project" value="UniProtKB-KW"/>
</dbReference>
<evidence type="ECO:0000256" key="1">
    <source>
        <dbReference type="ARBA" id="ARBA00001974"/>
    </source>
</evidence>
<dbReference type="InterPro" id="IPR050315">
    <property type="entry name" value="FAD-oxidoreductase_2"/>
</dbReference>
<organism evidence="6 7">
    <name type="scientific">Methylobacterium variabile</name>
    <dbReference type="NCBI Taxonomy" id="298794"/>
    <lineage>
        <taxon>Bacteria</taxon>
        <taxon>Pseudomonadati</taxon>
        <taxon>Pseudomonadota</taxon>
        <taxon>Alphaproteobacteria</taxon>
        <taxon>Hyphomicrobiales</taxon>
        <taxon>Methylobacteriaceae</taxon>
        <taxon>Methylobacterium</taxon>
    </lineage>
</organism>
<gene>
    <name evidence="6" type="ORF">VQ02_24230</name>
</gene>
<name>A0A0J6SAG8_9HYPH</name>
<evidence type="ECO:0000256" key="3">
    <source>
        <dbReference type="ARBA" id="ARBA00022827"/>
    </source>
</evidence>